<reference evidence="2 3" key="1">
    <citation type="submission" date="2009-08" db="EMBL/GenBank/DDBJ databases">
        <authorList>
            <person name="Qin X."/>
            <person name="Bachman B."/>
            <person name="Battles P."/>
            <person name="Bell A."/>
            <person name="Bess C."/>
            <person name="Bickham C."/>
            <person name="Chaboub L."/>
            <person name="Chen D."/>
            <person name="Coyle M."/>
            <person name="Deiros D.R."/>
            <person name="Dinh H."/>
            <person name="Forbes L."/>
            <person name="Fowler G."/>
            <person name="Francisco L."/>
            <person name="Fu Q."/>
            <person name="Gubbala S."/>
            <person name="Hale W."/>
            <person name="Han Y."/>
            <person name="Hemphill L."/>
            <person name="Highlander S.K."/>
            <person name="Hirani K."/>
            <person name="Hogues M."/>
            <person name="Jackson L."/>
            <person name="Jakkamsetti A."/>
            <person name="Javaid M."/>
            <person name="Jiang H."/>
            <person name="Korchina V."/>
            <person name="Kovar C."/>
            <person name="Lara F."/>
            <person name="Lee S."/>
            <person name="Mata R."/>
            <person name="Mathew T."/>
            <person name="Moen C."/>
            <person name="Morales K."/>
            <person name="Munidasa M."/>
            <person name="Nazareth L."/>
            <person name="Ngo R."/>
            <person name="Nguyen L."/>
            <person name="Okwuonu G."/>
            <person name="Ongeri F."/>
            <person name="Patil S."/>
            <person name="Petrosino J."/>
            <person name="Pham C."/>
            <person name="Pham P."/>
            <person name="Pu L.-L."/>
            <person name="Puazo M."/>
            <person name="Raj R."/>
            <person name="Reid J."/>
            <person name="Rouhana J."/>
            <person name="Saada N."/>
            <person name="Shang Y."/>
            <person name="Simmons D."/>
            <person name="Thornton R."/>
            <person name="Warren J."/>
            <person name="Weissenberger G."/>
            <person name="Zhang J."/>
            <person name="Zhang L."/>
            <person name="Zhou C."/>
            <person name="Zhu D."/>
            <person name="Muzny D."/>
            <person name="Worley K."/>
            <person name="Gibbs R."/>
        </authorList>
    </citation>
    <scope>NUCLEOTIDE SEQUENCE [LARGE SCALE GENOMIC DNA]</scope>
    <source>
        <strain evidence="3">ATCC 15826 / DSM 8339 / NCTC 10426 / 6573</strain>
    </source>
</reference>
<dbReference type="EMBL" id="ACKY01000064">
    <property type="protein sequence ID" value="EEV88559.1"/>
    <property type="molecule type" value="Genomic_DNA"/>
</dbReference>
<dbReference type="PROSITE" id="PS51257">
    <property type="entry name" value="PROKAR_LIPOPROTEIN"/>
    <property type="match status" value="1"/>
</dbReference>
<dbReference type="RefSeq" id="WP_004141276.1">
    <property type="nucleotide sequence ID" value="NZ_GG694026.1"/>
</dbReference>
<feature type="domain" description="Factor H binding protein-like C-terminal" evidence="1">
    <location>
        <begin position="151"/>
        <end position="253"/>
    </location>
</feature>
<dbReference type="Pfam" id="PF08794">
    <property type="entry name" value="FHBP_C"/>
    <property type="match status" value="1"/>
</dbReference>
<dbReference type="Proteomes" id="UP000004870">
    <property type="component" value="Unassembled WGS sequence"/>
</dbReference>
<dbReference type="AlphaFoldDB" id="C8NA21"/>
<dbReference type="OrthoDB" id="6688917at2"/>
<dbReference type="GeneID" id="84788524"/>
<gene>
    <name evidence="2" type="ORF">HMPREF0198_1349</name>
</gene>
<accession>C8NA21</accession>
<proteinExistence type="predicted"/>
<sequence>MKHHILTTIATLTLLTACGGGGGDDNAPADKPQSDNGKVPTGKYFLPETDWDKGYEAFREFSWQRNGQTFATSEVNKGHTIDSAKLPAGFSEFPAQLTITRSNGQQVAENVTVRSYNGFHAGVFTTSGIRTQLPNDDNNEFNQIFIRPTTQLPSAGKATYAGRAFDKNPANDTNFQYTINFGTRRGSGEVAASQGVEKIILKEAEIKRETGDGLTIYALDGDAHIEGDRLPGGDSEYTFALAGPNAEEIIGNVEYTDRKNQGGLLLMHGTRGEITP</sequence>
<dbReference type="InterPro" id="IPR014902">
    <property type="entry name" value="FHBP-like_C"/>
</dbReference>
<protein>
    <recommendedName>
        <fullName evidence="1">Factor H binding protein-like C-terminal domain-containing protein</fullName>
    </recommendedName>
</protein>
<keyword evidence="3" id="KW-1185">Reference proteome</keyword>
<evidence type="ECO:0000313" key="3">
    <source>
        <dbReference type="Proteomes" id="UP000004870"/>
    </source>
</evidence>
<comment type="caution">
    <text evidence="2">The sequence shown here is derived from an EMBL/GenBank/DDBJ whole genome shotgun (WGS) entry which is preliminary data.</text>
</comment>
<dbReference type="Gene3D" id="2.40.160.90">
    <property type="match status" value="1"/>
</dbReference>
<dbReference type="InterPro" id="IPR011250">
    <property type="entry name" value="OMP/PagP_B-barrel"/>
</dbReference>
<dbReference type="HOGENOM" id="CLU_1007181_0_0_6"/>
<dbReference type="SUPFAM" id="SSF56925">
    <property type="entry name" value="OMPA-like"/>
    <property type="match status" value="1"/>
</dbReference>
<name>C8NA21_CARH6</name>
<evidence type="ECO:0000259" key="1">
    <source>
        <dbReference type="Pfam" id="PF08794"/>
    </source>
</evidence>
<dbReference type="STRING" id="2718.CHUV0807_1701"/>
<evidence type="ECO:0000313" key="2">
    <source>
        <dbReference type="EMBL" id="EEV88559.1"/>
    </source>
</evidence>
<organism evidence="2 3">
    <name type="scientific">Cardiobacterium hominis (strain ATCC 15826 / DSM 8339 / NCTC 10426 / 6573)</name>
    <dbReference type="NCBI Taxonomy" id="638300"/>
    <lineage>
        <taxon>Bacteria</taxon>
        <taxon>Pseudomonadati</taxon>
        <taxon>Pseudomonadota</taxon>
        <taxon>Gammaproteobacteria</taxon>
        <taxon>Cardiobacteriales</taxon>
        <taxon>Cardiobacteriaceae</taxon>
        <taxon>Cardiobacterium</taxon>
    </lineage>
</organism>